<sequence length="237" mass="27593">MRLITWNCQGAFRKKANVILLEQPDILVIPECEHPDKISFDTTTIKPNNILWFGDNKHKGLGIFSFNNYKLKLLDQHNADIKIISPISVTGGQLDFTLFAIWANNRNDPDGQYVEQIWKAIKHYDQLLSSGPTILTGDFNSNKIWDRPKRIGNHSAVVDKLTEKNIHSVYHKYQKQEQGKESHPTFYLQRKKEKPYHIDYCFASEDLYNKVESFEIGSYENWITHSDHTPLIISFNI</sequence>
<reference evidence="3" key="1">
    <citation type="submission" date="2020-08" db="EMBL/GenBank/DDBJ databases">
        <title>Lacibacter sp. S13-6-6 genome sequencing.</title>
        <authorList>
            <person name="Jin L."/>
        </authorList>
    </citation>
    <scope>NUCLEOTIDE SEQUENCE [LARGE SCALE GENOMIC DNA]</scope>
    <source>
        <strain evidence="3">S13-6-6</strain>
    </source>
</reference>
<feature type="domain" description="Endonuclease/exonuclease/phosphatase" evidence="1">
    <location>
        <begin position="4"/>
        <end position="208"/>
    </location>
</feature>
<dbReference type="InterPro" id="IPR036691">
    <property type="entry name" value="Endo/exonu/phosph_ase_sf"/>
</dbReference>
<evidence type="ECO:0000259" key="1">
    <source>
        <dbReference type="Pfam" id="PF03372"/>
    </source>
</evidence>
<keyword evidence="2" id="KW-0378">Hydrolase</keyword>
<keyword evidence="3" id="KW-1185">Reference proteome</keyword>
<dbReference type="GO" id="GO:0004519">
    <property type="term" value="F:endonuclease activity"/>
    <property type="evidence" value="ECO:0007669"/>
    <property type="project" value="UniProtKB-KW"/>
</dbReference>
<dbReference type="AlphaFoldDB" id="A0A7G5XHH2"/>
<keyword evidence="2" id="KW-0255">Endonuclease</keyword>
<dbReference type="SUPFAM" id="SSF56219">
    <property type="entry name" value="DNase I-like"/>
    <property type="match status" value="1"/>
</dbReference>
<dbReference type="EMBL" id="CP060007">
    <property type="protein sequence ID" value="QNA44925.1"/>
    <property type="molecule type" value="Genomic_DNA"/>
</dbReference>
<protein>
    <submittedName>
        <fullName evidence="2">Endonuclease/exonuclease/phosphatase family protein</fullName>
    </submittedName>
</protein>
<evidence type="ECO:0000313" key="3">
    <source>
        <dbReference type="Proteomes" id="UP000515344"/>
    </source>
</evidence>
<keyword evidence="2" id="KW-0540">Nuclease</keyword>
<dbReference type="Gene3D" id="3.60.10.10">
    <property type="entry name" value="Endonuclease/exonuclease/phosphatase"/>
    <property type="match status" value="1"/>
</dbReference>
<dbReference type="Pfam" id="PF03372">
    <property type="entry name" value="Exo_endo_phos"/>
    <property type="match status" value="1"/>
</dbReference>
<dbReference type="Proteomes" id="UP000515344">
    <property type="component" value="Chromosome"/>
</dbReference>
<dbReference type="RefSeq" id="WP_182803531.1">
    <property type="nucleotide sequence ID" value="NZ_CP060007.1"/>
</dbReference>
<dbReference type="InterPro" id="IPR005135">
    <property type="entry name" value="Endo/exonuclease/phosphatase"/>
</dbReference>
<name>A0A7G5XHH2_9BACT</name>
<proteinExistence type="predicted"/>
<evidence type="ECO:0000313" key="2">
    <source>
        <dbReference type="EMBL" id="QNA44925.1"/>
    </source>
</evidence>
<organism evidence="2 3">
    <name type="scientific">Lacibacter sediminis</name>
    <dbReference type="NCBI Taxonomy" id="2760713"/>
    <lineage>
        <taxon>Bacteria</taxon>
        <taxon>Pseudomonadati</taxon>
        <taxon>Bacteroidota</taxon>
        <taxon>Chitinophagia</taxon>
        <taxon>Chitinophagales</taxon>
        <taxon>Chitinophagaceae</taxon>
        <taxon>Lacibacter</taxon>
    </lineage>
</organism>
<gene>
    <name evidence="2" type="ORF">H4075_01615</name>
</gene>
<dbReference type="KEGG" id="lacs:H4075_01615"/>
<accession>A0A7G5XHH2</accession>